<gene>
    <name evidence="2" type="ORF">ERUC_LOCUS4578</name>
</gene>
<feature type="region of interest" description="Disordered" evidence="1">
    <location>
        <begin position="1"/>
        <end position="28"/>
    </location>
</feature>
<reference evidence="2 3" key="1">
    <citation type="submission" date="2022-03" db="EMBL/GenBank/DDBJ databases">
        <authorList>
            <person name="Macdonald S."/>
            <person name="Ahmed S."/>
            <person name="Newling K."/>
        </authorList>
    </citation>
    <scope>NUCLEOTIDE SEQUENCE [LARGE SCALE GENOMIC DNA]</scope>
</reference>
<organism evidence="2 3">
    <name type="scientific">Eruca vesicaria subsp. sativa</name>
    <name type="common">Garden rocket</name>
    <name type="synonym">Eruca sativa</name>
    <dbReference type="NCBI Taxonomy" id="29727"/>
    <lineage>
        <taxon>Eukaryota</taxon>
        <taxon>Viridiplantae</taxon>
        <taxon>Streptophyta</taxon>
        <taxon>Embryophyta</taxon>
        <taxon>Tracheophyta</taxon>
        <taxon>Spermatophyta</taxon>
        <taxon>Magnoliopsida</taxon>
        <taxon>eudicotyledons</taxon>
        <taxon>Gunneridae</taxon>
        <taxon>Pentapetalae</taxon>
        <taxon>rosids</taxon>
        <taxon>malvids</taxon>
        <taxon>Brassicales</taxon>
        <taxon>Brassicaceae</taxon>
        <taxon>Brassiceae</taxon>
        <taxon>Eruca</taxon>
    </lineage>
</organism>
<keyword evidence="3" id="KW-1185">Reference proteome</keyword>
<sequence length="92" mass="9884">MVVAGHTGGYHKLGKQNTQRRVPSGSGADVSITAGERLSEGALQLIFSSVISVIGNLKSGGNTTTKEWLMLPEIQSRVRLDAFEKFVPELTN</sequence>
<name>A0ABC8IYZ1_ERUVS</name>
<comment type="caution">
    <text evidence="2">The sequence shown here is derived from an EMBL/GenBank/DDBJ whole genome shotgun (WGS) entry which is preliminary data.</text>
</comment>
<evidence type="ECO:0000313" key="3">
    <source>
        <dbReference type="Proteomes" id="UP001642260"/>
    </source>
</evidence>
<dbReference type="EMBL" id="CAKOAT010064711">
    <property type="protein sequence ID" value="CAH8306451.1"/>
    <property type="molecule type" value="Genomic_DNA"/>
</dbReference>
<dbReference type="Proteomes" id="UP001642260">
    <property type="component" value="Unassembled WGS sequence"/>
</dbReference>
<accession>A0ABC8IYZ1</accession>
<proteinExistence type="predicted"/>
<dbReference type="AlphaFoldDB" id="A0ABC8IYZ1"/>
<evidence type="ECO:0000313" key="2">
    <source>
        <dbReference type="EMBL" id="CAH8306451.1"/>
    </source>
</evidence>
<evidence type="ECO:0000256" key="1">
    <source>
        <dbReference type="SAM" id="MobiDB-lite"/>
    </source>
</evidence>
<protein>
    <submittedName>
        <fullName evidence="2">Uncharacterized protein</fullName>
    </submittedName>
</protein>